<dbReference type="FunFam" id="3.40.50.620:FF:000013">
    <property type="entry name" value="Pantothenate synthetase"/>
    <property type="match status" value="1"/>
</dbReference>
<evidence type="ECO:0000313" key="11">
    <source>
        <dbReference type="Proteomes" id="UP000199474"/>
    </source>
</evidence>
<dbReference type="InterPro" id="IPR004821">
    <property type="entry name" value="Cyt_trans-like"/>
</dbReference>
<dbReference type="RefSeq" id="WP_090084411.1">
    <property type="nucleotide sequence ID" value="NZ_FOMR01000005.1"/>
</dbReference>
<evidence type="ECO:0000313" key="10">
    <source>
        <dbReference type="EMBL" id="SFD89200.1"/>
    </source>
</evidence>
<comment type="miscellaneous">
    <text evidence="9">The reaction proceeds by a bi uni uni bi ping pong mechanism.</text>
</comment>
<keyword evidence="4 9" id="KW-0436">Ligase</keyword>
<comment type="subcellular location">
    <subcellularLocation>
        <location evidence="9">Cytoplasm</location>
    </subcellularLocation>
</comment>
<evidence type="ECO:0000256" key="1">
    <source>
        <dbReference type="ARBA" id="ARBA00004990"/>
    </source>
</evidence>
<keyword evidence="5 9" id="KW-0566">Pantothenate biosynthesis</keyword>
<evidence type="ECO:0000256" key="8">
    <source>
        <dbReference type="ARBA" id="ARBA00048258"/>
    </source>
</evidence>
<evidence type="ECO:0000256" key="9">
    <source>
        <dbReference type="HAMAP-Rule" id="MF_00158"/>
    </source>
</evidence>
<dbReference type="EC" id="6.3.2.1" evidence="9"/>
<feature type="binding site" evidence="9">
    <location>
        <position position="176"/>
    </location>
    <ligand>
        <name>ATP</name>
        <dbReference type="ChEBI" id="CHEBI:30616"/>
    </ligand>
</feature>
<proteinExistence type="inferred from homology"/>
<name>A0A1I1W868_9BACI</name>
<dbReference type="UniPathway" id="UPA00028">
    <property type="reaction ID" value="UER00005"/>
</dbReference>
<dbReference type="NCBIfam" id="TIGR00125">
    <property type="entry name" value="cyt_tran_rel"/>
    <property type="match status" value="1"/>
</dbReference>
<dbReference type="InterPro" id="IPR014729">
    <property type="entry name" value="Rossmann-like_a/b/a_fold"/>
</dbReference>
<dbReference type="Pfam" id="PF02569">
    <property type="entry name" value="Pantoate_ligase"/>
    <property type="match status" value="1"/>
</dbReference>
<dbReference type="NCBIfam" id="TIGR00018">
    <property type="entry name" value="panC"/>
    <property type="match status" value="1"/>
</dbReference>
<evidence type="ECO:0000256" key="2">
    <source>
        <dbReference type="ARBA" id="ARBA00009256"/>
    </source>
</evidence>
<evidence type="ECO:0000256" key="6">
    <source>
        <dbReference type="ARBA" id="ARBA00022741"/>
    </source>
</evidence>
<feature type="binding site" evidence="9">
    <location>
        <begin position="184"/>
        <end position="187"/>
    </location>
    <ligand>
        <name>ATP</name>
        <dbReference type="ChEBI" id="CHEBI:30616"/>
    </ligand>
</feature>
<dbReference type="CDD" id="cd00560">
    <property type="entry name" value="PanC"/>
    <property type="match status" value="1"/>
</dbReference>
<comment type="subunit">
    <text evidence="9">Homodimer.</text>
</comment>
<organism evidence="10 11">
    <name type="scientific">Lentibacillus persicus</name>
    <dbReference type="NCBI Taxonomy" id="640948"/>
    <lineage>
        <taxon>Bacteria</taxon>
        <taxon>Bacillati</taxon>
        <taxon>Bacillota</taxon>
        <taxon>Bacilli</taxon>
        <taxon>Bacillales</taxon>
        <taxon>Bacillaceae</taxon>
        <taxon>Lentibacillus</taxon>
    </lineage>
</organism>
<dbReference type="STRING" id="640948.SAMN05216238_105168"/>
<dbReference type="AlphaFoldDB" id="A0A1I1W868"/>
<comment type="function">
    <text evidence="9">Catalyzes the condensation of pantoate with beta-alanine in an ATP-dependent reaction via a pantoyl-adenylate intermediate.</text>
</comment>
<feature type="binding site" evidence="9">
    <location>
        <begin position="147"/>
        <end position="150"/>
    </location>
    <ligand>
        <name>ATP</name>
        <dbReference type="ChEBI" id="CHEBI:30616"/>
    </ligand>
</feature>
<dbReference type="InterPro" id="IPR042176">
    <property type="entry name" value="Pantoate_ligase_C"/>
</dbReference>
<dbReference type="PANTHER" id="PTHR21299:SF1">
    <property type="entry name" value="PANTOATE--BETA-ALANINE LIGASE"/>
    <property type="match status" value="1"/>
</dbReference>
<dbReference type="Proteomes" id="UP000199474">
    <property type="component" value="Unassembled WGS sequence"/>
</dbReference>
<evidence type="ECO:0000256" key="5">
    <source>
        <dbReference type="ARBA" id="ARBA00022655"/>
    </source>
</evidence>
<comment type="similarity">
    <text evidence="2 9">Belongs to the pantothenate synthetase family.</text>
</comment>
<keyword evidence="11" id="KW-1185">Reference proteome</keyword>
<sequence length="291" mass="32511">MKIVRTVDEMKRTVAVYRDQKKQIGFVPTMGFLHEGHLSLMKEANKENDIVAASIFINPLQFGPNEDYERYPRDETADARAAENAGVDVLFIPDPTEIYPAPMQIQLGIKGRADVLCGRSRPGHFEGVLTVLTKLFHITSPDKVYFGLKDAQQVAVVDALINDLNFPIELVGLPTVRESDGLAKSSRNVNLSEHERHEAIWLYKGLAFGQKLIHDGEQTPNEIVQNVTELLNQNLSAGKIDYIELLSYPSLEPVSSVNQRVILAGAVYFAKARLIDNLIFDQDGEVINRVN</sequence>
<feature type="binding site" evidence="9">
    <location>
        <position position="153"/>
    </location>
    <ligand>
        <name>(R)-pantoate</name>
        <dbReference type="ChEBI" id="CHEBI:15980"/>
    </ligand>
</feature>
<dbReference type="HAMAP" id="MF_00158">
    <property type="entry name" value="PanC"/>
    <property type="match status" value="1"/>
</dbReference>
<keyword evidence="6 9" id="KW-0547">Nucleotide-binding</keyword>
<keyword evidence="3 9" id="KW-0963">Cytoplasm</keyword>
<dbReference type="GO" id="GO:0004592">
    <property type="term" value="F:pantoate-beta-alanine ligase activity"/>
    <property type="evidence" value="ECO:0007669"/>
    <property type="project" value="UniProtKB-UniRule"/>
</dbReference>
<dbReference type="GO" id="GO:0005524">
    <property type="term" value="F:ATP binding"/>
    <property type="evidence" value="ECO:0007669"/>
    <property type="project" value="UniProtKB-KW"/>
</dbReference>
<protein>
    <recommendedName>
        <fullName evidence="9">Pantothenate synthetase</fullName>
        <shortName evidence="9">PS</shortName>
        <ecNumber evidence="9">6.3.2.1</ecNumber>
    </recommendedName>
    <alternativeName>
        <fullName evidence="9">Pantoate--beta-alanine ligase</fullName>
    </alternativeName>
    <alternativeName>
        <fullName evidence="9">Pantoate-activating enzyme</fullName>
    </alternativeName>
</protein>
<comment type="pathway">
    <text evidence="1 9">Cofactor biosynthesis; (R)-pantothenate biosynthesis; (R)-pantothenate from (R)-pantoate and beta-alanine: step 1/1.</text>
</comment>
<evidence type="ECO:0000256" key="4">
    <source>
        <dbReference type="ARBA" id="ARBA00022598"/>
    </source>
</evidence>
<dbReference type="Gene3D" id="3.30.1300.10">
    <property type="entry name" value="Pantoate-beta-alanine ligase, C-terminal domain"/>
    <property type="match status" value="1"/>
</dbReference>
<comment type="catalytic activity">
    <reaction evidence="8 9">
        <text>(R)-pantoate + beta-alanine + ATP = (R)-pantothenate + AMP + diphosphate + H(+)</text>
        <dbReference type="Rhea" id="RHEA:10912"/>
        <dbReference type="ChEBI" id="CHEBI:15378"/>
        <dbReference type="ChEBI" id="CHEBI:15980"/>
        <dbReference type="ChEBI" id="CHEBI:29032"/>
        <dbReference type="ChEBI" id="CHEBI:30616"/>
        <dbReference type="ChEBI" id="CHEBI:33019"/>
        <dbReference type="ChEBI" id="CHEBI:57966"/>
        <dbReference type="ChEBI" id="CHEBI:456215"/>
        <dbReference type="EC" id="6.3.2.1"/>
    </reaction>
</comment>
<dbReference type="OrthoDB" id="9773087at2"/>
<feature type="active site" description="Proton donor" evidence="9">
    <location>
        <position position="37"/>
    </location>
</feature>
<evidence type="ECO:0000256" key="7">
    <source>
        <dbReference type="ARBA" id="ARBA00022840"/>
    </source>
</evidence>
<dbReference type="InterPro" id="IPR003721">
    <property type="entry name" value="Pantoate_ligase"/>
</dbReference>
<feature type="binding site" evidence="9">
    <location>
        <begin position="30"/>
        <end position="37"/>
    </location>
    <ligand>
        <name>ATP</name>
        <dbReference type="ChEBI" id="CHEBI:30616"/>
    </ligand>
</feature>
<feature type="binding site" evidence="9">
    <location>
        <position position="61"/>
    </location>
    <ligand>
        <name>beta-alanine</name>
        <dbReference type="ChEBI" id="CHEBI:57966"/>
    </ligand>
</feature>
<dbReference type="SUPFAM" id="SSF52374">
    <property type="entry name" value="Nucleotidylyl transferase"/>
    <property type="match status" value="1"/>
</dbReference>
<accession>A0A1I1W868</accession>
<dbReference type="Gene3D" id="3.40.50.620">
    <property type="entry name" value="HUPs"/>
    <property type="match status" value="1"/>
</dbReference>
<feature type="binding site" evidence="9">
    <location>
        <position position="61"/>
    </location>
    <ligand>
        <name>(R)-pantoate</name>
        <dbReference type="ChEBI" id="CHEBI:15980"/>
    </ligand>
</feature>
<gene>
    <name evidence="9" type="primary">panC</name>
    <name evidence="10" type="ORF">SAMN05216238_105168</name>
</gene>
<dbReference type="EMBL" id="FOMR01000005">
    <property type="protein sequence ID" value="SFD89200.1"/>
    <property type="molecule type" value="Genomic_DNA"/>
</dbReference>
<dbReference type="GO" id="GO:0005829">
    <property type="term" value="C:cytosol"/>
    <property type="evidence" value="ECO:0007669"/>
    <property type="project" value="TreeGrafter"/>
</dbReference>
<dbReference type="PANTHER" id="PTHR21299">
    <property type="entry name" value="CYTIDYLATE KINASE/PANTOATE-BETA-ALANINE LIGASE"/>
    <property type="match status" value="1"/>
</dbReference>
<reference evidence="11" key="1">
    <citation type="submission" date="2016-10" db="EMBL/GenBank/DDBJ databases">
        <authorList>
            <person name="Varghese N."/>
            <person name="Submissions S."/>
        </authorList>
    </citation>
    <scope>NUCLEOTIDE SEQUENCE [LARGE SCALE GENOMIC DNA]</scope>
    <source>
        <strain evidence="11">DSM 22530</strain>
    </source>
</reference>
<keyword evidence="7 9" id="KW-0067">ATP-binding</keyword>
<dbReference type="GO" id="GO:0015940">
    <property type="term" value="P:pantothenate biosynthetic process"/>
    <property type="evidence" value="ECO:0007669"/>
    <property type="project" value="UniProtKB-UniRule"/>
</dbReference>
<evidence type="ECO:0000256" key="3">
    <source>
        <dbReference type="ARBA" id="ARBA00022490"/>
    </source>
</evidence>